<dbReference type="EMBL" id="JAPWTK010000033">
    <property type="protein sequence ID" value="KAJ8956059.1"/>
    <property type="molecule type" value="Genomic_DNA"/>
</dbReference>
<keyword evidence="3" id="KW-1185">Reference proteome</keyword>
<dbReference type="AlphaFoldDB" id="A0AAV8YYD7"/>
<reference evidence="2" key="1">
    <citation type="journal article" date="2023" name="Insect Mol. Biol.">
        <title>Genome sequencing provides insights into the evolution of gene families encoding plant cell wall-degrading enzymes in longhorned beetles.</title>
        <authorList>
            <person name="Shin N.R."/>
            <person name="Okamura Y."/>
            <person name="Kirsch R."/>
            <person name="Pauchet Y."/>
        </authorList>
    </citation>
    <scope>NUCLEOTIDE SEQUENCE</scope>
    <source>
        <strain evidence="2">AMC_N1</strain>
    </source>
</reference>
<accession>A0AAV8YYD7</accession>
<gene>
    <name evidence="2" type="ORF">NQ318_016509</name>
</gene>
<evidence type="ECO:0000313" key="3">
    <source>
        <dbReference type="Proteomes" id="UP001162162"/>
    </source>
</evidence>
<evidence type="ECO:0000313" key="2">
    <source>
        <dbReference type="EMBL" id="KAJ8956059.1"/>
    </source>
</evidence>
<dbReference type="Proteomes" id="UP001162162">
    <property type="component" value="Unassembled WGS sequence"/>
</dbReference>
<comment type="caution">
    <text evidence="2">The sequence shown here is derived from an EMBL/GenBank/DDBJ whole genome shotgun (WGS) entry which is preliminary data.</text>
</comment>
<protein>
    <submittedName>
        <fullName evidence="2">Uncharacterized protein</fullName>
    </submittedName>
</protein>
<evidence type="ECO:0000256" key="1">
    <source>
        <dbReference type="SAM" id="MobiDB-lite"/>
    </source>
</evidence>
<name>A0AAV8YYD7_9CUCU</name>
<sequence length="75" mass="8733">MSGHTYIKSTNPFDEDDDVDDETFLRNSRRPVSNMQPTFEDQMQTFTEKRKAIEDRTITSTEKSISLLRDSNRSA</sequence>
<feature type="region of interest" description="Disordered" evidence="1">
    <location>
        <begin position="1"/>
        <end position="21"/>
    </location>
</feature>
<organism evidence="2 3">
    <name type="scientific">Aromia moschata</name>
    <dbReference type="NCBI Taxonomy" id="1265417"/>
    <lineage>
        <taxon>Eukaryota</taxon>
        <taxon>Metazoa</taxon>
        <taxon>Ecdysozoa</taxon>
        <taxon>Arthropoda</taxon>
        <taxon>Hexapoda</taxon>
        <taxon>Insecta</taxon>
        <taxon>Pterygota</taxon>
        <taxon>Neoptera</taxon>
        <taxon>Endopterygota</taxon>
        <taxon>Coleoptera</taxon>
        <taxon>Polyphaga</taxon>
        <taxon>Cucujiformia</taxon>
        <taxon>Chrysomeloidea</taxon>
        <taxon>Cerambycidae</taxon>
        <taxon>Cerambycinae</taxon>
        <taxon>Callichromatini</taxon>
        <taxon>Aromia</taxon>
    </lineage>
</organism>
<proteinExistence type="predicted"/>